<gene>
    <name evidence="1" type="ORF">CU097_014726</name>
</gene>
<evidence type="ECO:0008006" key="3">
    <source>
        <dbReference type="Google" id="ProtNLM"/>
    </source>
</evidence>
<accession>A0A367KAV0</accession>
<dbReference type="InterPro" id="IPR014867">
    <property type="entry name" value="Spore_coat_CotH_CotH2/3/7"/>
</dbReference>
<dbReference type="PANTHER" id="PTHR40050:SF1">
    <property type="entry name" value="INNER SPORE COAT PROTEIN H"/>
    <property type="match status" value="1"/>
</dbReference>
<dbReference type="EMBL" id="PJQL01000132">
    <property type="protein sequence ID" value="RCH99297.1"/>
    <property type="molecule type" value="Genomic_DNA"/>
</dbReference>
<dbReference type="PANTHER" id="PTHR40050">
    <property type="entry name" value="INNER SPORE COAT PROTEIN H"/>
    <property type="match status" value="1"/>
</dbReference>
<reference evidence="1 2" key="1">
    <citation type="journal article" date="2018" name="G3 (Bethesda)">
        <title>Phylogenetic and Phylogenomic Definition of Rhizopus Species.</title>
        <authorList>
            <person name="Gryganskyi A.P."/>
            <person name="Golan J."/>
            <person name="Dolatabadi S."/>
            <person name="Mondo S."/>
            <person name="Robb S."/>
            <person name="Idnurm A."/>
            <person name="Muszewska A."/>
            <person name="Steczkiewicz K."/>
            <person name="Masonjones S."/>
            <person name="Liao H.L."/>
            <person name="Gajdeczka M.T."/>
            <person name="Anike F."/>
            <person name="Vuek A."/>
            <person name="Anishchenko I.M."/>
            <person name="Voigt K."/>
            <person name="de Hoog G.S."/>
            <person name="Smith M.E."/>
            <person name="Heitman J."/>
            <person name="Vilgalys R."/>
            <person name="Stajich J.E."/>
        </authorList>
    </citation>
    <scope>NUCLEOTIDE SEQUENCE [LARGE SCALE GENOMIC DNA]</scope>
    <source>
        <strain evidence="1 2">CBS 357.93</strain>
    </source>
</reference>
<dbReference type="OrthoDB" id="10267127at2759"/>
<evidence type="ECO:0000313" key="2">
    <source>
        <dbReference type="Proteomes" id="UP000252139"/>
    </source>
</evidence>
<name>A0A367KAV0_RHIAZ</name>
<keyword evidence="2" id="KW-1185">Reference proteome</keyword>
<sequence>MDDVRLKGGVSEIMLDRIHKLGLPVVIALLRKARQCLALLIGTLIFVSAQGEPENKHIKYNVIGLLSASESMGVIVDNVTYPLELSSPSTILYTGNAPIARQGYRYTKIIKIDNSTISEPFLRSPIETNTLNEFFNRTWNKKQIVSLPTVYKPLSAIHRISSNLHREGEIPTIHIIANESEITAMHNNYTQDIEVKASLSYVSLNDSLTFKNVGFSISGFSSRWMLKASYNVKLNKEDTIYGYRRIKLRAMGTDPSYIHEKVAYDMIKSLGLISTDFSYCRVFLNNQEIGLFGLIETFQDPWTANVFANGNKDYKSGNLYQGTGQGMNNTGGLKYLSNSTAYGDGLYKAKAGNKEDYIPLQELTKFIADAPVSGPDAVAIWKSKLDMDSVIRAMALEILNGYNDGYIYNANNYYFYQDPSSNKYIYIPSDLDMTLGFALGDIRSLITGNYSTFPQIYNRPLTNKMLQVPEFKQQFEETLMNVTKLLVNPTVTNDFINSLVEMIQEDVAWDAQVPRMGRAIAQMLEILNVPTTNGRVPQDLDMDMLLRAIASPSIIGINGMNFSYVLADPVVFNQTRDRFAVIIKGLPLSQAVNGPTDNSVFMGVKDFIYTISQNIANFFNFTLN</sequence>
<proteinExistence type="predicted"/>
<evidence type="ECO:0000313" key="1">
    <source>
        <dbReference type="EMBL" id="RCH99297.1"/>
    </source>
</evidence>
<protein>
    <recommendedName>
        <fullName evidence="3">Coth-domain-containing protein</fullName>
    </recommendedName>
</protein>
<dbReference type="AlphaFoldDB" id="A0A367KAV0"/>
<dbReference type="Pfam" id="PF08757">
    <property type="entry name" value="CotH"/>
    <property type="match status" value="1"/>
</dbReference>
<organism evidence="1 2">
    <name type="scientific">Rhizopus azygosporus</name>
    <name type="common">Rhizopus microsporus var. azygosporus</name>
    <dbReference type="NCBI Taxonomy" id="86630"/>
    <lineage>
        <taxon>Eukaryota</taxon>
        <taxon>Fungi</taxon>
        <taxon>Fungi incertae sedis</taxon>
        <taxon>Mucoromycota</taxon>
        <taxon>Mucoromycotina</taxon>
        <taxon>Mucoromycetes</taxon>
        <taxon>Mucorales</taxon>
        <taxon>Mucorineae</taxon>
        <taxon>Rhizopodaceae</taxon>
        <taxon>Rhizopus</taxon>
    </lineage>
</organism>
<comment type="caution">
    <text evidence="1">The sequence shown here is derived from an EMBL/GenBank/DDBJ whole genome shotgun (WGS) entry which is preliminary data.</text>
</comment>
<dbReference type="STRING" id="86630.A0A367KAV0"/>
<dbReference type="Proteomes" id="UP000252139">
    <property type="component" value="Unassembled WGS sequence"/>
</dbReference>